<accession>A0A085LQX3</accession>
<keyword evidence="3" id="KW-1185">Reference proteome</keyword>
<dbReference type="AlphaFoldDB" id="A0A085LQX3"/>
<dbReference type="EMBL" id="KL363329">
    <property type="protein sequence ID" value="KFD47369.1"/>
    <property type="molecule type" value="Genomic_DNA"/>
</dbReference>
<dbReference type="EMBL" id="KL367625">
    <property type="protein sequence ID" value="KFD61396.1"/>
    <property type="molecule type" value="Genomic_DNA"/>
</dbReference>
<organism evidence="1 3">
    <name type="scientific">Trichuris suis</name>
    <name type="common">pig whipworm</name>
    <dbReference type="NCBI Taxonomy" id="68888"/>
    <lineage>
        <taxon>Eukaryota</taxon>
        <taxon>Metazoa</taxon>
        <taxon>Ecdysozoa</taxon>
        <taxon>Nematoda</taxon>
        <taxon>Enoplea</taxon>
        <taxon>Dorylaimia</taxon>
        <taxon>Trichinellida</taxon>
        <taxon>Trichuridae</taxon>
        <taxon>Trichuris</taxon>
    </lineage>
</organism>
<sequence>MDIVEAHEQYRVLRPPAGSKAPRAVQTPFGWCVIGPLYGLHNTPDKIHVCRISLSSQDDNLAELVKTQWSIESLGIRKVASEISSVEDKRAMEILQTTTRKINGRYECGMLWKGEIKNLPDTLPLARAGFARFESRFRWNIDFAQTYNNVIDEYLRLGHAASVPTKETGHNSWFLPHHAVENPKQPGKLRIVFDACALG</sequence>
<dbReference type="PANTHER" id="PTHR47331:SF5">
    <property type="entry name" value="RIBONUCLEASE H"/>
    <property type="match status" value="1"/>
</dbReference>
<reference evidence="1 3" key="1">
    <citation type="journal article" date="2014" name="Nat. Genet.">
        <title>Genome and transcriptome of the porcine whipworm Trichuris suis.</title>
        <authorList>
            <person name="Jex A.R."/>
            <person name="Nejsum P."/>
            <person name="Schwarz E.M."/>
            <person name="Hu L."/>
            <person name="Young N.D."/>
            <person name="Hall R.S."/>
            <person name="Korhonen P.K."/>
            <person name="Liao S."/>
            <person name="Thamsborg S."/>
            <person name="Xia J."/>
            <person name="Xu P."/>
            <person name="Wang S."/>
            <person name="Scheerlinck J.P."/>
            <person name="Hofmann A."/>
            <person name="Sternberg P.W."/>
            <person name="Wang J."/>
            <person name="Gasser R.B."/>
        </authorList>
    </citation>
    <scope>NUCLEOTIDE SEQUENCE [LARGE SCALE GENOMIC DNA]</scope>
    <source>
        <strain evidence="2">DCEP-RM93F</strain>
        <strain evidence="1">DCEP-RM93M</strain>
    </source>
</reference>
<proteinExistence type="predicted"/>
<protein>
    <submittedName>
        <fullName evidence="1">Uncharacterized protein</fullName>
    </submittedName>
</protein>
<dbReference type="Proteomes" id="UP000030758">
    <property type="component" value="Unassembled WGS sequence"/>
</dbReference>
<evidence type="ECO:0000313" key="3">
    <source>
        <dbReference type="Proteomes" id="UP000030764"/>
    </source>
</evidence>
<dbReference type="Proteomes" id="UP000030764">
    <property type="component" value="Unassembled WGS sequence"/>
</dbReference>
<evidence type="ECO:0000313" key="2">
    <source>
        <dbReference type="EMBL" id="KFD61396.1"/>
    </source>
</evidence>
<dbReference type="PANTHER" id="PTHR47331">
    <property type="entry name" value="PHD-TYPE DOMAIN-CONTAINING PROTEIN"/>
    <property type="match status" value="1"/>
</dbReference>
<name>A0A085LQX3_9BILA</name>
<evidence type="ECO:0000313" key="1">
    <source>
        <dbReference type="EMBL" id="KFD47369.1"/>
    </source>
</evidence>
<gene>
    <name evidence="1" type="ORF">M513_11732</name>
    <name evidence="2" type="ORF">M514_11732</name>
</gene>